<evidence type="ECO:0000256" key="1">
    <source>
        <dbReference type="ARBA" id="ARBA00004442"/>
    </source>
</evidence>
<proteinExistence type="inferred from homology"/>
<dbReference type="EMBL" id="JAUJEB010000001">
    <property type="protein sequence ID" value="MDN5211755.1"/>
    <property type="molecule type" value="Genomic_DNA"/>
</dbReference>
<comment type="caution">
    <text evidence="8">The sequence shown here is derived from an EMBL/GenBank/DDBJ whole genome shotgun (WGS) entry which is preliminary data.</text>
</comment>
<evidence type="ECO:0000259" key="7">
    <source>
        <dbReference type="Pfam" id="PF14322"/>
    </source>
</evidence>
<dbReference type="RefSeq" id="WP_346757083.1">
    <property type="nucleotide sequence ID" value="NZ_JAUJEB010000001.1"/>
</dbReference>
<comment type="subcellular location">
    <subcellularLocation>
        <location evidence="1">Cell outer membrane</location>
    </subcellularLocation>
</comment>
<comment type="similarity">
    <text evidence="2">Belongs to the SusD family.</text>
</comment>
<sequence>MKKQLLKHIAVGLIVIIPFASCNDFLEENNPNEMSTDTFWKTLEDLNSGLIGVYNSFKNGNILAIGAEYNRSDMTWPGWGRPNTNNPYYLQNFNEAAGAPNGKWEALYKGIFRANQVIKASEDLMGTFGNEDQETGALHVLAQARFLRGLFYFYLHNSFNEGKVIIYDFVPKDEADFSKPISAAEEVQNFYLTDLEFAHQNLPPIWNKTKDKGRVTAGAAAAVLGKSYLYDGDYQQAATYFRDVIENPEYGYALTASIGDNFTTRGELNEESILEINYSLNYKSEISVWAEEQVSSTLNFTFSPVGGWRSVYPSSWLIMAYKRDSIDINDPRNQVIGEDGLPRFRKYSLRTSYSIALVDDPDMPYYQKTTAQAARFNNKETAYYRKYTNWDIVENEKDIVPSLRSGVNVRVIRLADVYLMYAESLIQGSGNVEEAMTYINRVRHRSALQLLGPEGSGEFPTANHDGKIYNAQSLMDHLMYVERPLELSVEGNAIRHIDMRRWGITKQRFEELSKRKYNADHFKFVDEKGENKTRWGSVLMEVTEDDNPDFADYVQAAVNYIESAHAYWPLPNSEIVANPELVE</sequence>
<evidence type="ECO:0000256" key="3">
    <source>
        <dbReference type="ARBA" id="ARBA00022729"/>
    </source>
</evidence>
<feature type="domain" description="RagB/SusD" evidence="6">
    <location>
        <begin position="271"/>
        <end position="582"/>
    </location>
</feature>
<evidence type="ECO:0000256" key="4">
    <source>
        <dbReference type="ARBA" id="ARBA00023136"/>
    </source>
</evidence>
<evidence type="ECO:0000256" key="2">
    <source>
        <dbReference type="ARBA" id="ARBA00006275"/>
    </source>
</evidence>
<keyword evidence="4" id="KW-0472">Membrane</keyword>
<dbReference type="InterPro" id="IPR011990">
    <property type="entry name" value="TPR-like_helical_dom_sf"/>
</dbReference>
<dbReference type="SUPFAM" id="SSF48452">
    <property type="entry name" value="TPR-like"/>
    <property type="match status" value="1"/>
</dbReference>
<organism evidence="8 9">
    <name type="scientific">Agaribacillus aureus</name>
    <dbReference type="NCBI Taxonomy" id="3051825"/>
    <lineage>
        <taxon>Bacteria</taxon>
        <taxon>Pseudomonadati</taxon>
        <taxon>Bacteroidota</taxon>
        <taxon>Cytophagia</taxon>
        <taxon>Cytophagales</taxon>
        <taxon>Splendidivirgaceae</taxon>
        <taxon>Agaribacillus</taxon>
    </lineage>
</organism>
<reference evidence="8" key="1">
    <citation type="submission" date="2023-06" db="EMBL/GenBank/DDBJ databases">
        <title>Genomic of Agaribacillus aureum.</title>
        <authorList>
            <person name="Wang G."/>
        </authorList>
    </citation>
    <scope>NUCLEOTIDE SEQUENCE</scope>
    <source>
        <strain evidence="8">BMA12</strain>
    </source>
</reference>
<gene>
    <name evidence="8" type="ORF">QQ020_06825</name>
</gene>
<keyword evidence="5" id="KW-0998">Cell outer membrane</keyword>
<evidence type="ECO:0000313" key="8">
    <source>
        <dbReference type="EMBL" id="MDN5211755.1"/>
    </source>
</evidence>
<protein>
    <submittedName>
        <fullName evidence="8">RagB/SusD family nutrient uptake outer membrane protein</fullName>
    </submittedName>
</protein>
<feature type="domain" description="SusD-like N-terminal" evidence="7">
    <location>
        <begin position="24"/>
        <end position="229"/>
    </location>
</feature>
<dbReference type="InterPro" id="IPR033985">
    <property type="entry name" value="SusD-like_N"/>
</dbReference>
<accession>A0ABT8L226</accession>
<dbReference type="Pfam" id="PF14322">
    <property type="entry name" value="SusD-like_3"/>
    <property type="match status" value="1"/>
</dbReference>
<keyword evidence="9" id="KW-1185">Reference proteome</keyword>
<name>A0ABT8L226_9BACT</name>
<evidence type="ECO:0000313" key="9">
    <source>
        <dbReference type="Proteomes" id="UP001172083"/>
    </source>
</evidence>
<keyword evidence="3" id="KW-0732">Signal</keyword>
<dbReference type="Gene3D" id="1.25.40.390">
    <property type="match status" value="1"/>
</dbReference>
<dbReference type="Pfam" id="PF07980">
    <property type="entry name" value="SusD_RagB"/>
    <property type="match status" value="1"/>
</dbReference>
<evidence type="ECO:0000256" key="5">
    <source>
        <dbReference type="ARBA" id="ARBA00023237"/>
    </source>
</evidence>
<evidence type="ECO:0000259" key="6">
    <source>
        <dbReference type="Pfam" id="PF07980"/>
    </source>
</evidence>
<dbReference type="InterPro" id="IPR012944">
    <property type="entry name" value="SusD_RagB_dom"/>
</dbReference>
<dbReference type="Proteomes" id="UP001172083">
    <property type="component" value="Unassembled WGS sequence"/>
</dbReference>